<keyword evidence="2" id="KW-1185">Reference proteome</keyword>
<dbReference type="Proteomes" id="UP000604341">
    <property type="component" value="Unassembled WGS sequence"/>
</dbReference>
<accession>A0ABQ2FRK5</accession>
<comment type="caution">
    <text evidence="1">The sequence shown here is derived from an EMBL/GenBank/DDBJ whole genome shotgun (WGS) entry which is preliminary data.</text>
</comment>
<reference evidence="2" key="1">
    <citation type="journal article" date="2019" name="Int. J. Syst. Evol. Microbiol.">
        <title>The Global Catalogue of Microorganisms (GCM) 10K type strain sequencing project: providing services to taxonomists for standard genome sequencing and annotation.</title>
        <authorList>
            <consortium name="The Broad Institute Genomics Platform"/>
            <consortium name="The Broad Institute Genome Sequencing Center for Infectious Disease"/>
            <person name="Wu L."/>
            <person name="Ma J."/>
        </authorList>
    </citation>
    <scope>NUCLEOTIDE SEQUENCE [LARGE SCALE GENOMIC DNA]</scope>
    <source>
        <strain evidence="2">JCM 19173</strain>
    </source>
</reference>
<evidence type="ECO:0000313" key="1">
    <source>
        <dbReference type="EMBL" id="GGL19599.1"/>
    </source>
</evidence>
<protein>
    <recommendedName>
        <fullName evidence="3">HTH cro/C1-type domain-containing protein</fullName>
    </recommendedName>
</protein>
<evidence type="ECO:0008006" key="3">
    <source>
        <dbReference type="Google" id="ProtNLM"/>
    </source>
</evidence>
<dbReference type="EMBL" id="BMPE01000034">
    <property type="protein sequence ID" value="GGL19599.1"/>
    <property type="molecule type" value="Genomic_DNA"/>
</dbReference>
<name>A0ABQ2FRK5_9DEIO</name>
<gene>
    <name evidence="1" type="ORF">GCM10010844_43210</name>
</gene>
<sequence>MTVPAPETPLVPDTPSRAHRTTVALIWRFEHRWLAFVPATGQSLGAATRDGVIERAREALALKRLDEPDSSDHLRRPDVSDLLRHSIPDDAQPVTITPAPINPLSLEVRRAIEASTLSTEAIARQLNTGHWVILRMMDPFYWKHSLVTLRELADALQLTVQVTLIPAEEQARKLGGTGSAGRAPRTSGSAP</sequence>
<proteinExistence type="predicted"/>
<evidence type="ECO:0000313" key="2">
    <source>
        <dbReference type="Proteomes" id="UP000604341"/>
    </source>
</evidence>
<organism evidence="1 2">
    <name type="scientific">Deinococcus radiotolerans</name>
    <dbReference type="NCBI Taxonomy" id="1309407"/>
    <lineage>
        <taxon>Bacteria</taxon>
        <taxon>Thermotogati</taxon>
        <taxon>Deinococcota</taxon>
        <taxon>Deinococci</taxon>
        <taxon>Deinococcales</taxon>
        <taxon>Deinococcaceae</taxon>
        <taxon>Deinococcus</taxon>
    </lineage>
</organism>